<keyword evidence="2" id="KW-1185">Reference proteome</keyword>
<reference evidence="1 2" key="1">
    <citation type="submission" date="2023-03" db="EMBL/GenBank/DDBJ databases">
        <title>WGS of Gossypium arboreum.</title>
        <authorList>
            <person name="Yu D."/>
        </authorList>
    </citation>
    <scope>NUCLEOTIDE SEQUENCE [LARGE SCALE GENOMIC DNA]</scope>
    <source>
        <tissue evidence="1">Leaf</tissue>
    </source>
</reference>
<organism evidence="1 2">
    <name type="scientific">Gossypium arboreum</name>
    <name type="common">Tree cotton</name>
    <name type="synonym">Gossypium nanking</name>
    <dbReference type="NCBI Taxonomy" id="29729"/>
    <lineage>
        <taxon>Eukaryota</taxon>
        <taxon>Viridiplantae</taxon>
        <taxon>Streptophyta</taxon>
        <taxon>Embryophyta</taxon>
        <taxon>Tracheophyta</taxon>
        <taxon>Spermatophyta</taxon>
        <taxon>Magnoliopsida</taxon>
        <taxon>eudicotyledons</taxon>
        <taxon>Gunneridae</taxon>
        <taxon>Pentapetalae</taxon>
        <taxon>rosids</taxon>
        <taxon>malvids</taxon>
        <taxon>Malvales</taxon>
        <taxon>Malvaceae</taxon>
        <taxon>Malvoideae</taxon>
        <taxon>Gossypium</taxon>
    </lineage>
</organism>
<dbReference type="EMBL" id="JARKNE010000002">
    <property type="protein sequence ID" value="KAK5842793.1"/>
    <property type="molecule type" value="Genomic_DNA"/>
</dbReference>
<comment type="caution">
    <text evidence="1">The sequence shown here is derived from an EMBL/GenBank/DDBJ whole genome shotgun (WGS) entry which is preliminary data.</text>
</comment>
<accession>A0ABR0QV05</accession>
<proteinExistence type="predicted"/>
<protein>
    <submittedName>
        <fullName evidence="1">Uncharacterized protein</fullName>
    </submittedName>
</protein>
<name>A0ABR0QV05_GOSAR</name>
<evidence type="ECO:0000313" key="2">
    <source>
        <dbReference type="Proteomes" id="UP001358586"/>
    </source>
</evidence>
<dbReference type="Proteomes" id="UP001358586">
    <property type="component" value="Chromosome 2"/>
</dbReference>
<sequence>MSNDEGSDNALNPNMRYRAYKPLLHMTNIDQSSEGGFEISHLPHKTLGHASTSRDVQVLDFVWLHSIVLQSMGWKKESYRQVALWLGQFIQLPLPMLLGVGSVCSRLYNRSENAPSMLRRSVSPWEKSIPLVLLDI</sequence>
<gene>
    <name evidence="1" type="ORF">PVK06_005187</name>
</gene>
<evidence type="ECO:0000313" key="1">
    <source>
        <dbReference type="EMBL" id="KAK5842793.1"/>
    </source>
</evidence>